<dbReference type="EMBL" id="GBXM01097381">
    <property type="protein sequence ID" value="JAH11196.1"/>
    <property type="molecule type" value="Transcribed_RNA"/>
</dbReference>
<proteinExistence type="predicted"/>
<sequence>MYQDVSSIVFFEFYSQFKEFILDYSKSFNSPI</sequence>
<organism evidence="1">
    <name type="scientific">Anguilla anguilla</name>
    <name type="common">European freshwater eel</name>
    <name type="synonym">Muraena anguilla</name>
    <dbReference type="NCBI Taxonomy" id="7936"/>
    <lineage>
        <taxon>Eukaryota</taxon>
        <taxon>Metazoa</taxon>
        <taxon>Chordata</taxon>
        <taxon>Craniata</taxon>
        <taxon>Vertebrata</taxon>
        <taxon>Euteleostomi</taxon>
        <taxon>Actinopterygii</taxon>
        <taxon>Neopterygii</taxon>
        <taxon>Teleostei</taxon>
        <taxon>Anguilliformes</taxon>
        <taxon>Anguillidae</taxon>
        <taxon>Anguilla</taxon>
    </lineage>
</organism>
<name>A0A0E9Q2R8_ANGAN</name>
<accession>A0A0E9Q2R8</accession>
<dbReference type="AlphaFoldDB" id="A0A0E9Q2R8"/>
<reference evidence="1" key="2">
    <citation type="journal article" date="2015" name="Fish Shellfish Immunol.">
        <title>Early steps in the European eel (Anguilla anguilla)-Vibrio vulnificus interaction in the gills: Role of the RtxA13 toxin.</title>
        <authorList>
            <person name="Callol A."/>
            <person name="Pajuelo D."/>
            <person name="Ebbesson L."/>
            <person name="Teles M."/>
            <person name="MacKenzie S."/>
            <person name="Amaro C."/>
        </authorList>
    </citation>
    <scope>NUCLEOTIDE SEQUENCE</scope>
</reference>
<reference evidence="1" key="1">
    <citation type="submission" date="2014-11" db="EMBL/GenBank/DDBJ databases">
        <authorList>
            <person name="Amaro Gonzalez C."/>
        </authorList>
    </citation>
    <scope>NUCLEOTIDE SEQUENCE</scope>
</reference>
<evidence type="ECO:0000313" key="1">
    <source>
        <dbReference type="EMBL" id="JAH11196.1"/>
    </source>
</evidence>
<protein>
    <submittedName>
        <fullName evidence="1">Uncharacterized protein</fullName>
    </submittedName>
</protein>